<keyword evidence="9" id="KW-1185">Reference proteome</keyword>
<dbReference type="OMA" id="YCPATFK"/>
<evidence type="ECO:0000256" key="3">
    <source>
        <dbReference type="ARBA" id="ARBA00022771"/>
    </source>
</evidence>
<feature type="domain" description="C2H2-type" evidence="7">
    <location>
        <begin position="147"/>
        <end position="174"/>
    </location>
</feature>
<dbReference type="AlphaFoldDB" id="A0A0N4Y8X9"/>
<dbReference type="Proteomes" id="UP000271162">
    <property type="component" value="Unassembled WGS sequence"/>
</dbReference>
<evidence type="ECO:0000259" key="7">
    <source>
        <dbReference type="PROSITE" id="PS50157"/>
    </source>
</evidence>
<sequence length="265" mass="30736">MLSHDVDEDQMDQSMDDTLLDQSIDSIEDLKPGYQCRFCPTRFDERQQLNVHYTSCHRDKPQYECDVCHTIFAVKRELSTHMRTHSGEQPHTCTQCGKEFGTRQLLKKHWMWHTGERSHVCKHCNKAFFQKGHLTQHLMIHSGGRPHQCNLCQKTFIFKFDLNRHMKIHAERGYSCRQCGRSFTRQQSLDEHALKCKTKSCTPTSTCRAFYVSECHKKLRRFIDVVNTKGTLMWCAASGSFPRLSEAAGVRRAPLGPDVDSLAIR</sequence>
<dbReference type="WBParaSite" id="NBR_0001272001-mRNA-1">
    <property type="protein sequence ID" value="NBR_0001272001-mRNA-1"/>
    <property type="gene ID" value="NBR_0001272001"/>
</dbReference>
<protein>
    <submittedName>
        <fullName evidence="10">Zinc finger protein</fullName>
    </submittedName>
</protein>
<keyword evidence="3 6" id="KW-0863">Zinc-finger</keyword>
<keyword evidence="1" id="KW-0479">Metal-binding</keyword>
<dbReference type="Pfam" id="PF00096">
    <property type="entry name" value="zf-C2H2"/>
    <property type="match status" value="5"/>
</dbReference>
<evidence type="ECO:0000256" key="6">
    <source>
        <dbReference type="PROSITE-ProRule" id="PRU00042"/>
    </source>
</evidence>
<keyword evidence="5" id="KW-0539">Nucleus</keyword>
<dbReference type="InterPro" id="IPR013087">
    <property type="entry name" value="Znf_C2H2_type"/>
</dbReference>
<dbReference type="SUPFAM" id="SSF57667">
    <property type="entry name" value="beta-beta-alpha zinc fingers"/>
    <property type="match status" value="4"/>
</dbReference>
<dbReference type="EMBL" id="UYSL01020838">
    <property type="protein sequence ID" value="VDL76310.1"/>
    <property type="molecule type" value="Genomic_DNA"/>
</dbReference>
<accession>A0A0N4Y8X9</accession>
<feature type="domain" description="C2H2-type" evidence="7">
    <location>
        <begin position="91"/>
        <end position="118"/>
    </location>
</feature>
<dbReference type="GO" id="GO:0000981">
    <property type="term" value="F:DNA-binding transcription factor activity, RNA polymerase II-specific"/>
    <property type="evidence" value="ECO:0007669"/>
    <property type="project" value="TreeGrafter"/>
</dbReference>
<evidence type="ECO:0000313" key="9">
    <source>
        <dbReference type="Proteomes" id="UP000271162"/>
    </source>
</evidence>
<dbReference type="FunFam" id="3.30.160.60:FF:000624">
    <property type="entry name" value="zinc finger protein 697"/>
    <property type="match status" value="1"/>
</dbReference>
<dbReference type="GO" id="GO:0008270">
    <property type="term" value="F:zinc ion binding"/>
    <property type="evidence" value="ECO:0007669"/>
    <property type="project" value="UniProtKB-KW"/>
</dbReference>
<keyword evidence="2" id="KW-0677">Repeat</keyword>
<dbReference type="Gene3D" id="3.30.160.60">
    <property type="entry name" value="Classic Zinc Finger"/>
    <property type="match status" value="4"/>
</dbReference>
<feature type="domain" description="C2H2-type" evidence="7">
    <location>
        <begin position="63"/>
        <end position="90"/>
    </location>
</feature>
<keyword evidence="4" id="KW-0862">Zinc</keyword>
<dbReference type="PANTHER" id="PTHR23235:SF142">
    <property type="entry name" value="ZINC FINGER PROTEIN 384"/>
    <property type="match status" value="1"/>
</dbReference>
<gene>
    <name evidence="8" type="ORF">NBR_LOCUS12721</name>
</gene>
<dbReference type="STRING" id="27835.A0A0N4Y8X9"/>
<feature type="domain" description="C2H2-type" evidence="7">
    <location>
        <begin position="34"/>
        <end position="62"/>
    </location>
</feature>
<dbReference type="FunFam" id="3.30.160.60:FF:001273">
    <property type="entry name" value="Zinc finger protein"/>
    <property type="match status" value="1"/>
</dbReference>
<evidence type="ECO:0000256" key="2">
    <source>
        <dbReference type="ARBA" id="ARBA00022737"/>
    </source>
</evidence>
<feature type="domain" description="C2H2-type" evidence="7">
    <location>
        <begin position="119"/>
        <end position="146"/>
    </location>
</feature>
<dbReference type="GO" id="GO:0000978">
    <property type="term" value="F:RNA polymerase II cis-regulatory region sequence-specific DNA binding"/>
    <property type="evidence" value="ECO:0007669"/>
    <property type="project" value="TreeGrafter"/>
</dbReference>
<evidence type="ECO:0000256" key="5">
    <source>
        <dbReference type="ARBA" id="ARBA00023242"/>
    </source>
</evidence>
<dbReference type="PANTHER" id="PTHR23235">
    <property type="entry name" value="KRUEPPEL-LIKE TRANSCRIPTION FACTOR"/>
    <property type="match status" value="1"/>
</dbReference>
<name>A0A0N4Y8X9_NIPBR</name>
<proteinExistence type="predicted"/>
<dbReference type="SMART" id="SM00355">
    <property type="entry name" value="ZnF_C2H2"/>
    <property type="match status" value="6"/>
</dbReference>
<dbReference type="FunFam" id="3.30.160.60:FF:001513">
    <property type="entry name" value="Zinc finger, C2H2 type"/>
    <property type="match status" value="1"/>
</dbReference>
<dbReference type="PROSITE" id="PS00028">
    <property type="entry name" value="ZINC_FINGER_C2H2_1"/>
    <property type="match status" value="5"/>
</dbReference>
<feature type="domain" description="C2H2-type" evidence="7">
    <location>
        <begin position="174"/>
        <end position="192"/>
    </location>
</feature>
<dbReference type="FunFam" id="3.30.160.60:FF:000100">
    <property type="entry name" value="Zinc finger 45-like"/>
    <property type="match status" value="1"/>
</dbReference>
<organism evidence="10">
    <name type="scientific">Nippostrongylus brasiliensis</name>
    <name type="common">Rat hookworm</name>
    <dbReference type="NCBI Taxonomy" id="27835"/>
    <lineage>
        <taxon>Eukaryota</taxon>
        <taxon>Metazoa</taxon>
        <taxon>Ecdysozoa</taxon>
        <taxon>Nematoda</taxon>
        <taxon>Chromadorea</taxon>
        <taxon>Rhabditida</taxon>
        <taxon>Rhabditina</taxon>
        <taxon>Rhabditomorpha</taxon>
        <taxon>Strongyloidea</taxon>
        <taxon>Heligmosomidae</taxon>
        <taxon>Nippostrongylus</taxon>
    </lineage>
</organism>
<dbReference type="PROSITE" id="PS50157">
    <property type="entry name" value="ZINC_FINGER_C2H2_2"/>
    <property type="match status" value="6"/>
</dbReference>
<evidence type="ECO:0000313" key="10">
    <source>
        <dbReference type="WBParaSite" id="NBR_0001272001-mRNA-1"/>
    </source>
</evidence>
<evidence type="ECO:0000256" key="4">
    <source>
        <dbReference type="ARBA" id="ARBA00022833"/>
    </source>
</evidence>
<reference evidence="8 9" key="2">
    <citation type="submission" date="2018-11" db="EMBL/GenBank/DDBJ databases">
        <authorList>
            <consortium name="Pathogen Informatics"/>
        </authorList>
    </citation>
    <scope>NUCLEOTIDE SEQUENCE [LARGE SCALE GENOMIC DNA]</scope>
</reference>
<dbReference type="InterPro" id="IPR036236">
    <property type="entry name" value="Znf_C2H2_sf"/>
</dbReference>
<evidence type="ECO:0000313" key="8">
    <source>
        <dbReference type="EMBL" id="VDL76310.1"/>
    </source>
</evidence>
<evidence type="ECO:0000256" key="1">
    <source>
        <dbReference type="ARBA" id="ARBA00022723"/>
    </source>
</evidence>
<reference evidence="10" key="1">
    <citation type="submission" date="2017-02" db="UniProtKB">
        <authorList>
            <consortium name="WormBaseParasite"/>
        </authorList>
    </citation>
    <scope>IDENTIFICATION</scope>
</reference>